<dbReference type="Pfam" id="PF09911">
    <property type="entry name" value="DUF2140"/>
    <property type="match status" value="1"/>
</dbReference>
<keyword evidence="1" id="KW-0812">Transmembrane</keyword>
<dbReference type="EMBL" id="JACIDE010000001">
    <property type="protein sequence ID" value="MBB4072296.1"/>
    <property type="molecule type" value="Genomic_DNA"/>
</dbReference>
<keyword evidence="1" id="KW-0472">Membrane</keyword>
<dbReference type="InterPro" id="IPR018672">
    <property type="entry name" value="DUF2140"/>
</dbReference>
<dbReference type="Proteomes" id="UP000559598">
    <property type="component" value="Unassembled WGS sequence"/>
</dbReference>
<feature type="transmembrane region" description="Helical" evidence="1">
    <location>
        <begin position="7"/>
        <end position="28"/>
    </location>
</feature>
<proteinExistence type="predicted"/>
<accession>A0A840DT31</accession>
<keyword evidence="1" id="KW-1133">Transmembrane helix</keyword>
<gene>
    <name evidence="2" type="ORF">GGR02_000042</name>
</gene>
<evidence type="ECO:0000313" key="3">
    <source>
        <dbReference type="Proteomes" id="UP000559598"/>
    </source>
</evidence>
<reference evidence="2 3" key="1">
    <citation type="submission" date="2020-08" db="EMBL/GenBank/DDBJ databases">
        <title>Genomic Encyclopedia of Type Strains, Phase IV (KMG-IV): sequencing the most valuable type-strain genomes for metagenomic binning, comparative biology and taxonomic classification.</title>
        <authorList>
            <person name="Goeker M."/>
        </authorList>
    </citation>
    <scope>NUCLEOTIDE SEQUENCE [LARGE SCALE GENOMIC DNA]</scope>
    <source>
        <strain evidence="2 3">DSM 17075</strain>
    </source>
</reference>
<protein>
    <submittedName>
        <fullName evidence="2">Uncharacterized protein YpmS</fullName>
    </submittedName>
</protein>
<evidence type="ECO:0000313" key="2">
    <source>
        <dbReference type="EMBL" id="MBB4072296.1"/>
    </source>
</evidence>
<evidence type="ECO:0000256" key="1">
    <source>
        <dbReference type="SAM" id="Phobius"/>
    </source>
</evidence>
<sequence>MKKPWKIAFFTLFIINVATISSLFFFLLQPSELTIPTPEAGKGATFLVHASKEDVNAFMNDYIQQKKKKGTLSYRVWVNDRVYIASEIELFGRNIPLTMSFLPNVVNGDVELRDPDLSLGALHIPARYALNYLQKHASLPSEVVIDPNHNRIYVAVTHMRLKNGYRLSVQSFDLPHDSIVFTLTIPTK</sequence>
<name>A0A840DT31_9BACL</name>
<dbReference type="AlphaFoldDB" id="A0A840DT31"/>
<dbReference type="RefSeq" id="WP_183182738.1">
    <property type="nucleotide sequence ID" value="NZ_BMNP01000002.1"/>
</dbReference>
<comment type="caution">
    <text evidence="2">The sequence shown here is derived from an EMBL/GenBank/DDBJ whole genome shotgun (WGS) entry which is preliminary data.</text>
</comment>
<keyword evidence="3" id="KW-1185">Reference proteome</keyword>
<organism evidence="2 3">
    <name type="scientific">Anoxybacteroides voinovskiense</name>
    <dbReference type="NCBI Taxonomy" id="230470"/>
    <lineage>
        <taxon>Bacteria</taxon>
        <taxon>Bacillati</taxon>
        <taxon>Bacillota</taxon>
        <taxon>Bacilli</taxon>
        <taxon>Bacillales</taxon>
        <taxon>Anoxybacillaceae</taxon>
        <taxon>Anoxybacteroides</taxon>
    </lineage>
</organism>